<dbReference type="PANTHER" id="PTHR11566:SF21">
    <property type="entry name" value="DYNAMIN RELATED PROTEIN 1, ISOFORM A"/>
    <property type="match status" value="1"/>
</dbReference>
<dbReference type="GO" id="GO:0000266">
    <property type="term" value="P:mitochondrial fission"/>
    <property type="evidence" value="ECO:0007669"/>
    <property type="project" value="TreeGrafter"/>
</dbReference>
<dbReference type="Pfam" id="PF01031">
    <property type="entry name" value="Dynamin_M"/>
    <property type="match status" value="1"/>
</dbReference>
<dbReference type="InterPro" id="IPR000375">
    <property type="entry name" value="Dynamin_stalk"/>
</dbReference>
<gene>
    <name evidence="4" type="ORF">HZS61_016998</name>
</gene>
<dbReference type="GO" id="GO:0006897">
    <property type="term" value="P:endocytosis"/>
    <property type="evidence" value="ECO:0007669"/>
    <property type="project" value="TreeGrafter"/>
</dbReference>
<accession>A0A8H6GHT4</accession>
<dbReference type="InterPro" id="IPR045063">
    <property type="entry name" value="Dynamin_N"/>
</dbReference>
<feature type="region of interest" description="Disordered" evidence="1">
    <location>
        <begin position="1"/>
        <end position="66"/>
    </location>
</feature>
<dbReference type="GO" id="GO:0008017">
    <property type="term" value="F:microtubule binding"/>
    <property type="evidence" value="ECO:0007669"/>
    <property type="project" value="TreeGrafter"/>
</dbReference>
<name>A0A8H6GHT4_FUSOX</name>
<protein>
    <recommendedName>
        <fullName evidence="6">Dynamin GTPase domain-containing protein</fullName>
    </recommendedName>
</protein>
<evidence type="ECO:0000313" key="5">
    <source>
        <dbReference type="Proteomes" id="UP000593570"/>
    </source>
</evidence>
<dbReference type="PRINTS" id="PR00195">
    <property type="entry name" value="DYNAMIN"/>
</dbReference>
<feature type="domain" description="Dynamin stalk" evidence="3">
    <location>
        <begin position="237"/>
        <end position="330"/>
    </location>
</feature>
<evidence type="ECO:0008006" key="6">
    <source>
        <dbReference type="Google" id="ProtNLM"/>
    </source>
</evidence>
<evidence type="ECO:0000313" key="4">
    <source>
        <dbReference type="EMBL" id="KAF6518624.1"/>
    </source>
</evidence>
<dbReference type="Pfam" id="PF00350">
    <property type="entry name" value="Dynamin_N"/>
    <property type="match status" value="1"/>
</dbReference>
<dbReference type="EMBL" id="JACDXP010000009">
    <property type="protein sequence ID" value="KAF6518624.1"/>
    <property type="molecule type" value="Genomic_DNA"/>
</dbReference>
<dbReference type="PANTHER" id="PTHR11566">
    <property type="entry name" value="DYNAMIN"/>
    <property type="match status" value="1"/>
</dbReference>
<dbReference type="InterPro" id="IPR027417">
    <property type="entry name" value="P-loop_NTPase"/>
</dbReference>
<dbReference type="Gene3D" id="3.40.50.300">
    <property type="entry name" value="P-loop containing nucleotide triphosphate hydrolases"/>
    <property type="match status" value="2"/>
</dbReference>
<reference evidence="4 5" key="1">
    <citation type="journal article" date="2020" name="bioRxiv">
        <title>A chromosome-scale genome assembly for the Fusarium oxysporum strain Fo5176 to establish a model Arabidopsis-fungal pathosystem.</title>
        <authorList>
            <person name="Fokkens L."/>
            <person name="Guo L."/>
            <person name="Dora S."/>
            <person name="Wang B."/>
            <person name="Ye K."/>
            <person name="Sanchez-Rodriguez C."/>
            <person name="Croll D."/>
        </authorList>
    </citation>
    <scope>NUCLEOTIDE SEQUENCE [LARGE SCALE GENOMIC DNA]</scope>
    <source>
        <strain evidence="4 5">Fo5176</strain>
    </source>
</reference>
<evidence type="ECO:0000256" key="1">
    <source>
        <dbReference type="SAM" id="MobiDB-lite"/>
    </source>
</evidence>
<organism evidence="4 5">
    <name type="scientific">Fusarium oxysporum f. sp. conglutinans</name>
    <dbReference type="NCBI Taxonomy" id="100902"/>
    <lineage>
        <taxon>Eukaryota</taxon>
        <taxon>Fungi</taxon>
        <taxon>Dikarya</taxon>
        <taxon>Ascomycota</taxon>
        <taxon>Pezizomycotina</taxon>
        <taxon>Sordariomycetes</taxon>
        <taxon>Hypocreomycetidae</taxon>
        <taxon>Hypocreales</taxon>
        <taxon>Nectriaceae</taxon>
        <taxon>Fusarium</taxon>
        <taxon>Fusarium oxysporum species complex</taxon>
    </lineage>
</organism>
<dbReference type="GO" id="GO:0005874">
    <property type="term" value="C:microtubule"/>
    <property type="evidence" value="ECO:0007669"/>
    <property type="project" value="TreeGrafter"/>
</dbReference>
<proteinExistence type="predicted"/>
<dbReference type="GO" id="GO:0048312">
    <property type="term" value="P:intracellular distribution of mitochondria"/>
    <property type="evidence" value="ECO:0007669"/>
    <property type="project" value="TreeGrafter"/>
</dbReference>
<evidence type="ECO:0000259" key="2">
    <source>
        <dbReference type="Pfam" id="PF00350"/>
    </source>
</evidence>
<dbReference type="AlphaFoldDB" id="A0A8H6GHT4"/>
<dbReference type="GO" id="GO:0016020">
    <property type="term" value="C:membrane"/>
    <property type="evidence" value="ECO:0007669"/>
    <property type="project" value="TreeGrafter"/>
</dbReference>
<sequence length="727" mass="82194">MSHSNMSSETVETATGYENRRSTSADSPGSQDPSPSEGMASVTPQSSSTTSGDKDGDSPTVVDDPFDNKKRQILFDAIDRLQAWGSHEYLDIPQLVVVGEQSSGKSSLLRTLTDISFPVMAGIGTRFPIRVVSRRTAQDSRERFRISLERAPQDVNGLQRADAAADNYRLEGDTLTMDAFKAALEDLSENHIGIRKGQGTGAKNFVPDIVISAKSDIDNGDSIFKDGMFVVCNKSLESRVNEDEIFNRKPWSQVHSGRRGSMKLKDHLGEILTCEIEKAFPRLENDINSRLKEKRDSLKNMGEPRLNDSQQQEYLNRFVRQYSSKCTLALRRPGLLESETMDLRRELNDINTQFDNVMRWVGGFWRFDDEGVDPRAVCSNYGAFIDKKQEQPGTAKQILFPTPELEDYTEELKAIPAFEEHEHVEPFDKFVDTVTSKLRRFGASQPPGVINSDIYPVIYRVQVSKWGSIAQEHLDRVKDAMKSSYEEILRSICPDSGGTMILHHELKTRLHSMFCETLNKAKQELDKYCEQETQKELLQTTNNEFRTKLEAWRMLRYARAFYKGTGGEEAQDLISTQTLSTMWTKNAIADVKNGVSLKTAAKKNGLPPSTYEVASLVRKVVRSLAKNNYALLPIKKMTLSADSATGKARPRSNSRARRKWTTRFVERHPALKTKLGRRTDWERVNAATPANIKRLFDVYETVDWIPPERRYNATRAALSKARALMAS</sequence>
<dbReference type="Proteomes" id="UP000593570">
    <property type="component" value="Unassembled WGS sequence"/>
</dbReference>
<feature type="domain" description="Dynamin N-terminal" evidence="2">
    <location>
        <begin position="95"/>
        <end position="151"/>
    </location>
</feature>
<dbReference type="GO" id="GO:0005739">
    <property type="term" value="C:mitochondrion"/>
    <property type="evidence" value="ECO:0007669"/>
    <property type="project" value="TreeGrafter"/>
</dbReference>
<dbReference type="GO" id="GO:0016559">
    <property type="term" value="P:peroxisome fission"/>
    <property type="evidence" value="ECO:0007669"/>
    <property type="project" value="TreeGrafter"/>
</dbReference>
<evidence type="ECO:0000259" key="3">
    <source>
        <dbReference type="Pfam" id="PF01031"/>
    </source>
</evidence>
<dbReference type="InterPro" id="IPR022812">
    <property type="entry name" value="Dynamin"/>
</dbReference>
<dbReference type="SUPFAM" id="SSF52540">
    <property type="entry name" value="P-loop containing nucleoside triphosphate hydrolases"/>
    <property type="match status" value="1"/>
</dbReference>
<feature type="compositionally biased region" description="Polar residues" evidence="1">
    <location>
        <begin position="1"/>
        <end position="13"/>
    </location>
</feature>
<dbReference type="GO" id="GO:0003924">
    <property type="term" value="F:GTPase activity"/>
    <property type="evidence" value="ECO:0007669"/>
    <property type="project" value="TreeGrafter"/>
</dbReference>
<comment type="caution">
    <text evidence="4">The sequence shown here is derived from an EMBL/GenBank/DDBJ whole genome shotgun (WGS) entry which is preliminary data.</text>
</comment>
<feature type="compositionally biased region" description="Polar residues" evidence="1">
    <location>
        <begin position="24"/>
        <end position="34"/>
    </location>
</feature>